<dbReference type="EMBL" id="OX597827">
    <property type="protein sequence ID" value="CAI9732820.1"/>
    <property type="molecule type" value="Genomic_DNA"/>
</dbReference>
<evidence type="ECO:0000313" key="2">
    <source>
        <dbReference type="Proteomes" id="UP001162480"/>
    </source>
</evidence>
<accession>A0AA36BE82</accession>
<dbReference type="Proteomes" id="UP001162480">
    <property type="component" value="Chromosome 14"/>
</dbReference>
<proteinExistence type="predicted"/>
<name>A0AA36BE82_OCTVU</name>
<gene>
    <name evidence="1" type="ORF">OCTVUL_1B002236</name>
</gene>
<organism evidence="1 2">
    <name type="scientific">Octopus vulgaris</name>
    <name type="common">Common octopus</name>
    <dbReference type="NCBI Taxonomy" id="6645"/>
    <lineage>
        <taxon>Eukaryota</taxon>
        <taxon>Metazoa</taxon>
        <taxon>Spiralia</taxon>
        <taxon>Lophotrochozoa</taxon>
        <taxon>Mollusca</taxon>
        <taxon>Cephalopoda</taxon>
        <taxon>Coleoidea</taxon>
        <taxon>Octopodiformes</taxon>
        <taxon>Octopoda</taxon>
        <taxon>Incirrata</taxon>
        <taxon>Octopodidae</taxon>
        <taxon>Octopus</taxon>
    </lineage>
</organism>
<evidence type="ECO:0000313" key="1">
    <source>
        <dbReference type="EMBL" id="CAI9732820.1"/>
    </source>
</evidence>
<keyword evidence="2" id="KW-1185">Reference proteome</keyword>
<dbReference type="AlphaFoldDB" id="A0AA36BE82"/>
<protein>
    <submittedName>
        <fullName evidence="1">Uncharacterized protein</fullName>
    </submittedName>
</protein>
<reference evidence="1" key="1">
    <citation type="submission" date="2023-08" db="EMBL/GenBank/DDBJ databases">
        <authorList>
            <person name="Alioto T."/>
            <person name="Alioto T."/>
            <person name="Gomez Garrido J."/>
        </authorList>
    </citation>
    <scope>NUCLEOTIDE SEQUENCE</scope>
</reference>
<sequence length="151" mass="17831">MSLMIRCHLTGRSTESTYDWFNMCCKICSRIVSVNNCGEMVGSEENVNRGRIQQRDHVPDLIDSEAEVENNRNHGRRIDRSCVFELKKGANCCYFYVEKRNRETLEPIIRRKFGYSFSRMANLNRLHFHYSTVNHQRHYIDSNTGHQYSSN</sequence>